<keyword evidence="5 12" id="KW-0812">Transmembrane</keyword>
<dbReference type="PROSITE" id="PS01061">
    <property type="entry name" value="FLIP_2"/>
    <property type="match status" value="1"/>
</dbReference>
<dbReference type="PRINTS" id="PR01302">
    <property type="entry name" value="TYPE3IMPPROT"/>
</dbReference>
<dbReference type="PRINTS" id="PR00951">
    <property type="entry name" value="FLGBIOSNFLIP"/>
</dbReference>
<keyword evidence="11 12" id="KW-1006">Bacterial flagellum protein export</keyword>
<keyword evidence="10" id="KW-0975">Bacterial flagellum</keyword>
<evidence type="ECO:0000256" key="5">
    <source>
        <dbReference type="ARBA" id="ARBA00022692"/>
    </source>
</evidence>
<feature type="transmembrane region" description="Helical" evidence="12">
    <location>
        <begin position="16"/>
        <end position="41"/>
    </location>
</feature>
<name>A0ABW9QPI3_9ACTN</name>
<keyword evidence="7 12" id="KW-0653">Protein transport</keyword>
<dbReference type="Proteomes" id="UP000437736">
    <property type="component" value="Unassembled WGS sequence"/>
</dbReference>
<keyword evidence="14" id="KW-1185">Reference proteome</keyword>
<keyword evidence="3 12" id="KW-0813">Transport</keyword>
<organism evidence="13 14">
    <name type="scientific">Acidiferrimicrobium australe</name>
    <dbReference type="NCBI Taxonomy" id="2664430"/>
    <lineage>
        <taxon>Bacteria</taxon>
        <taxon>Bacillati</taxon>
        <taxon>Actinomycetota</taxon>
        <taxon>Acidimicrobiia</taxon>
        <taxon>Acidimicrobiales</taxon>
        <taxon>Acidimicrobiaceae</taxon>
        <taxon>Acidiferrimicrobium</taxon>
    </lineage>
</organism>
<keyword evidence="13" id="KW-0969">Cilium</keyword>
<dbReference type="InterPro" id="IPR005838">
    <property type="entry name" value="T3SS_IM_P"/>
</dbReference>
<evidence type="ECO:0000256" key="2">
    <source>
        <dbReference type="ARBA" id="ARBA00021714"/>
    </source>
</evidence>
<proteinExistence type="inferred from homology"/>
<evidence type="ECO:0000313" key="14">
    <source>
        <dbReference type="Proteomes" id="UP000437736"/>
    </source>
</evidence>
<evidence type="ECO:0000256" key="10">
    <source>
        <dbReference type="ARBA" id="ARBA00023143"/>
    </source>
</evidence>
<evidence type="ECO:0000256" key="11">
    <source>
        <dbReference type="ARBA" id="ARBA00023225"/>
    </source>
</evidence>
<dbReference type="NCBIfam" id="TIGR01103">
    <property type="entry name" value="fliP"/>
    <property type="match status" value="1"/>
</dbReference>
<dbReference type="PANTHER" id="PTHR30587:SF0">
    <property type="entry name" value="FLAGELLAR BIOSYNTHETIC PROTEIN FLIP"/>
    <property type="match status" value="1"/>
</dbReference>
<evidence type="ECO:0000256" key="4">
    <source>
        <dbReference type="ARBA" id="ARBA00022475"/>
    </source>
</evidence>
<comment type="caution">
    <text evidence="13">The sequence shown here is derived from an EMBL/GenBank/DDBJ whole genome shotgun (WGS) entry which is preliminary data.</text>
</comment>
<dbReference type="PANTHER" id="PTHR30587">
    <property type="entry name" value="FLAGELLAR BIOSYNTHETIC PROTEIN FLIP"/>
    <property type="match status" value="1"/>
</dbReference>
<evidence type="ECO:0000256" key="12">
    <source>
        <dbReference type="RuleBase" id="RU362069"/>
    </source>
</evidence>
<evidence type="ECO:0000313" key="13">
    <source>
        <dbReference type="EMBL" id="MST31561.1"/>
    </source>
</evidence>
<evidence type="ECO:0000256" key="8">
    <source>
        <dbReference type="ARBA" id="ARBA00022989"/>
    </source>
</evidence>
<keyword evidence="4 12" id="KW-1003">Cell membrane</keyword>
<keyword evidence="9 12" id="KW-0472">Membrane</keyword>
<dbReference type="NCBIfam" id="NF009438">
    <property type="entry name" value="PRK12797.1"/>
    <property type="match status" value="1"/>
</dbReference>
<evidence type="ECO:0000256" key="6">
    <source>
        <dbReference type="ARBA" id="ARBA00022795"/>
    </source>
</evidence>
<feature type="transmembrane region" description="Helical" evidence="12">
    <location>
        <begin position="61"/>
        <end position="81"/>
    </location>
</feature>
<dbReference type="EMBL" id="WJHE01000096">
    <property type="protein sequence ID" value="MST31561.1"/>
    <property type="molecule type" value="Genomic_DNA"/>
</dbReference>
<reference evidence="13 14" key="1">
    <citation type="submission" date="2019-11" db="EMBL/GenBank/DDBJ databases">
        <title>Acidiferrimicrobium australis gen. nov., sp. nov., an acidophilic and obligately heterotrophic, member of the Actinobacteria that catalyses dissimilatory oxido- reduction of iron isolated from metal-rich acidic water in Chile.</title>
        <authorList>
            <person name="Gonzalez D."/>
            <person name="Huber K."/>
            <person name="Hedrich S."/>
            <person name="Rojas-Villalobos C."/>
            <person name="Quatrini R."/>
            <person name="Dinamarca M.A."/>
            <person name="Schwarz A."/>
            <person name="Canales C."/>
            <person name="Nancucheo I."/>
        </authorList>
    </citation>
    <scope>NUCLEOTIDE SEQUENCE [LARGE SCALE GENOMIC DNA]</scope>
    <source>
        <strain evidence="13 14">USS-CCA1</strain>
    </source>
</reference>
<protein>
    <recommendedName>
        <fullName evidence="2 12">Flagellar biosynthetic protein FliP</fullName>
    </recommendedName>
</protein>
<comment type="similarity">
    <text evidence="1 12">Belongs to the FliP/MopC/SpaP family.</text>
</comment>
<dbReference type="InterPro" id="IPR005837">
    <property type="entry name" value="FliP"/>
</dbReference>
<keyword evidence="13" id="KW-0966">Cell projection</keyword>
<accession>A0ABW9QPI3</accession>
<keyword evidence="6 12" id="KW-1005">Bacterial flagellum biogenesis</keyword>
<comment type="subcellular location">
    <subcellularLocation>
        <location evidence="12">Cell membrane</location>
        <topology evidence="12">Multi-pass membrane protein</topology>
    </subcellularLocation>
    <subcellularLocation>
        <location evidence="12">Bacterial flagellum basal body</location>
    </subcellularLocation>
</comment>
<evidence type="ECO:0000256" key="9">
    <source>
        <dbReference type="ARBA" id="ARBA00023136"/>
    </source>
</evidence>
<evidence type="ECO:0000256" key="3">
    <source>
        <dbReference type="ARBA" id="ARBA00022448"/>
    </source>
</evidence>
<comment type="function">
    <text evidence="12">Plays a role in the flagellum-specific transport system.</text>
</comment>
<keyword evidence="13" id="KW-0282">Flagellum</keyword>
<evidence type="ECO:0000256" key="7">
    <source>
        <dbReference type="ARBA" id="ARBA00022927"/>
    </source>
</evidence>
<gene>
    <name evidence="12 13" type="primary">fliP</name>
    <name evidence="13" type="ORF">GHK86_02295</name>
</gene>
<evidence type="ECO:0000256" key="1">
    <source>
        <dbReference type="ARBA" id="ARBA00006257"/>
    </source>
</evidence>
<keyword evidence="8 12" id="KW-1133">Transmembrane helix</keyword>
<sequence length="213" mass="23200">MNLGGSLTKPSNSLEIIILLTLLSVAPALLVMLTSFTRVIIVLSLTRNALGLSTVPPNQVLAGLALFVSLFIMAPTLKAMYNDGIHPYMQGHITQSQAYTRTVRPLRTWMLRQTDSQSMQVFEPAGGVSSASKLSMTAIVPAFILSELKAAFTIGFVIFLPFMVIDLLVSSTLMSMGMMMLPPTLISLPFKLLLFVLVDGWALVVSTLIHSYH</sequence>
<feature type="transmembrane region" description="Helical" evidence="12">
    <location>
        <begin position="190"/>
        <end position="212"/>
    </location>
</feature>
<dbReference type="Pfam" id="PF00813">
    <property type="entry name" value="FliP"/>
    <property type="match status" value="1"/>
</dbReference>
<feature type="transmembrane region" description="Helical" evidence="12">
    <location>
        <begin position="150"/>
        <end position="169"/>
    </location>
</feature>